<evidence type="ECO:0000256" key="2">
    <source>
        <dbReference type="HAMAP-Rule" id="MF_02087"/>
    </source>
</evidence>
<dbReference type="Pfam" id="PF01168">
    <property type="entry name" value="Ala_racemase_N"/>
    <property type="match status" value="1"/>
</dbReference>
<dbReference type="HAMAP" id="MF_02087">
    <property type="entry name" value="PLP_homeostasis"/>
    <property type="match status" value="1"/>
</dbReference>
<dbReference type="PANTHER" id="PTHR10146:SF14">
    <property type="entry name" value="PYRIDOXAL PHOSPHATE HOMEOSTASIS PROTEIN"/>
    <property type="match status" value="1"/>
</dbReference>
<dbReference type="PIRSF" id="PIRSF004848">
    <property type="entry name" value="YBL036c_PLPDEIII"/>
    <property type="match status" value="1"/>
</dbReference>
<evidence type="ECO:0000259" key="5">
    <source>
        <dbReference type="Pfam" id="PF01168"/>
    </source>
</evidence>
<proteinExistence type="inferred from homology"/>
<accession>A0A2T0VEI0</accession>
<keyword evidence="7" id="KW-1185">Reference proteome</keyword>
<evidence type="ECO:0000313" key="6">
    <source>
        <dbReference type="EMBL" id="PRY68522.1"/>
    </source>
</evidence>
<dbReference type="EMBL" id="PVTL01000004">
    <property type="protein sequence ID" value="PRY68522.1"/>
    <property type="molecule type" value="Genomic_DNA"/>
</dbReference>
<dbReference type="NCBIfam" id="TIGR00044">
    <property type="entry name" value="YggS family pyridoxal phosphate-dependent enzyme"/>
    <property type="match status" value="1"/>
</dbReference>
<dbReference type="PANTHER" id="PTHR10146">
    <property type="entry name" value="PROLINE SYNTHETASE CO-TRANSCRIBED BACTERIAL HOMOLOG PROTEIN"/>
    <property type="match status" value="1"/>
</dbReference>
<dbReference type="Gene3D" id="3.20.20.10">
    <property type="entry name" value="Alanine racemase"/>
    <property type="match status" value="1"/>
</dbReference>
<feature type="modified residue" description="N6-(pyridoxal phosphate)lysine" evidence="2 3">
    <location>
        <position position="50"/>
    </location>
</feature>
<dbReference type="SUPFAM" id="SSF51419">
    <property type="entry name" value="PLP-binding barrel"/>
    <property type="match status" value="1"/>
</dbReference>
<comment type="function">
    <text evidence="2">Pyridoxal 5'-phosphate (PLP)-binding protein, which is involved in PLP homeostasis.</text>
</comment>
<comment type="caution">
    <text evidence="6">The sequence shown here is derived from an EMBL/GenBank/DDBJ whole genome shotgun (WGS) entry which is preliminary data.</text>
</comment>
<reference evidence="6 7" key="1">
    <citation type="submission" date="2018-03" db="EMBL/GenBank/DDBJ databases">
        <title>Genomic Encyclopedia of Type Strains, Phase III (KMG-III): the genomes of soil and plant-associated and newly described type strains.</title>
        <authorList>
            <person name="Whitman W."/>
        </authorList>
    </citation>
    <scope>NUCLEOTIDE SEQUENCE [LARGE SCALE GENOMIC DNA]</scope>
    <source>
        <strain evidence="6 7">CGMCC 1.12484</strain>
    </source>
</reference>
<feature type="domain" description="Alanine racemase N-terminal" evidence="5">
    <location>
        <begin position="42"/>
        <end position="244"/>
    </location>
</feature>
<comment type="cofactor">
    <cofactor evidence="3">
        <name>pyridoxal 5'-phosphate</name>
        <dbReference type="ChEBI" id="CHEBI:597326"/>
    </cofactor>
</comment>
<evidence type="ECO:0000256" key="3">
    <source>
        <dbReference type="PIRSR" id="PIRSR004848-1"/>
    </source>
</evidence>
<evidence type="ECO:0000313" key="7">
    <source>
        <dbReference type="Proteomes" id="UP000237983"/>
    </source>
</evidence>
<dbReference type="AlphaFoldDB" id="A0A2T0VEI0"/>
<evidence type="ECO:0000256" key="1">
    <source>
        <dbReference type="ARBA" id="ARBA00022898"/>
    </source>
</evidence>
<keyword evidence="1 2" id="KW-0663">Pyridoxal phosphate</keyword>
<gene>
    <name evidence="6" type="ORF">B0I08_104224</name>
</gene>
<dbReference type="InterPro" id="IPR029066">
    <property type="entry name" value="PLP-binding_barrel"/>
</dbReference>
<protein>
    <recommendedName>
        <fullName evidence="2">Pyridoxal phosphate homeostasis protein</fullName>
        <shortName evidence="2">PLP homeostasis protein</shortName>
    </recommendedName>
</protein>
<dbReference type="InterPro" id="IPR001608">
    <property type="entry name" value="Ala_racemase_N"/>
</dbReference>
<dbReference type="CDD" id="cd00635">
    <property type="entry name" value="PLPDE_III_YBL036c_like"/>
    <property type="match status" value="1"/>
</dbReference>
<sequence length="247" mass="25686">MSTLSAGSAPGSSDPGALATRLAAVQEGVASAISDAGRNAADVTLIVVTKFHPVSLVRNLYELGVRDFGENRHQDAAPKAAALADLDLTWHFVGQLQSKKARAVIEYSRVIHSVDRTSLVRALALTVDPAQPTGDAPRPIDIFIQLNLTDDANRGGVAPAQLEALAEGALGTPCLRLRGLMAVAPVNGDPRAAFAEVRAASARLQRLAPDATALSMGMSADYREAILDGATHLRIGSAITGNRPDAG</sequence>
<dbReference type="GO" id="GO:0030170">
    <property type="term" value="F:pyridoxal phosphate binding"/>
    <property type="evidence" value="ECO:0007669"/>
    <property type="project" value="UniProtKB-UniRule"/>
</dbReference>
<dbReference type="InterPro" id="IPR011078">
    <property type="entry name" value="PyrdxlP_homeostasis"/>
</dbReference>
<comment type="similarity">
    <text evidence="2 4">Belongs to the pyridoxal phosphate-binding protein YggS/PROSC family.</text>
</comment>
<dbReference type="Proteomes" id="UP000237983">
    <property type="component" value="Unassembled WGS sequence"/>
</dbReference>
<organism evidence="6 7">
    <name type="scientific">Glaciihabitans tibetensis</name>
    <dbReference type="NCBI Taxonomy" id="1266600"/>
    <lineage>
        <taxon>Bacteria</taxon>
        <taxon>Bacillati</taxon>
        <taxon>Actinomycetota</taxon>
        <taxon>Actinomycetes</taxon>
        <taxon>Micrococcales</taxon>
        <taxon>Microbacteriaceae</taxon>
        <taxon>Glaciihabitans</taxon>
    </lineage>
</organism>
<name>A0A2T0VEI0_9MICO</name>
<evidence type="ECO:0000256" key="4">
    <source>
        <dbReference type="RuleBase" id="RU004514"/>
    </source>
</evidence>
<dbReference type="PROSITE" id="PS01211">
    <property type="entry name" value="UPF0001"/>
    <property type="match status" value="1"/>
</dbReference>